<dbReference type="CDD" id="cd02440">
    <property type="entry name" value="AdoMet_MTases"/>
    <property type="match status" value="1"/>
</dbReference>
<dbReference type="GO" id="GO:0003838">
    <property type="term" value="F:sterol 24-C-methyltransferase activity"/>
    <property type="evidence" value="ECO:0007669"/>
    <property type="project" value="TreeGrafter"/>
</dbReference>
<dbReference type="Pfam" id="PF08241">
    <property type="entry name" value="Methyltransf_11"/>
    <property type="match status" value="1"/>
</dbReference>
<keyword evidence="2" id="KW-0808">Transferase</keyword>
<organism evidence="5 6">
    <name type="scientific">Streptomyces curacoi</name>
    <dbReference type="NCBI Taxonomy" id="146536"/>
    <lineage>
        <taxon>Bacteria</taxon>
        <taxon>Bacillati</taxon>
        <taxon>Actinomycetota</taxon>
        <taxon>Actinomycetes</taxon>
        <taxon>Kitasatosporales</taxon>
        <taxon>Streptomycetaceae</taxon>
        <taxon>Streptomyces</taxon>
    </lineage>
</organism>
<dbReference type="EMBL" id="LMWJ01000015">
    <property type="protein sequence ID" value="KUM73433.1"/>
    <property type="molecule type" value="Genomic_DNA"/>
</dbReference>
<comment type="caution">
    <text evidence="5">The sequence shown here is derived from an EMBL/GenBank/DDBJ whole genome shotgun (WGS) entry which is preliminary data.</text>
</comment>
<feature type="domain" description="SAM-dependent methyltransferase Erg6/SMT-type" evidence="4">
    <location>
        <begin position="25"/>
        <end position="178"/>
    </location>
</feature>
<evidence type="ECO:0000313" key="5">
    <source>
        <dbReference type="EMBL" id="KUM73433.1"/>
    </source>
</evidence>
<dbReference type="STRING" id="146536.AQI70_21960"/>
<keyword evidence="3" id="KW-0949">S-adenosyl-L-methionine</keyword>
<dbReference type="Proteomes" id="UP000054024">
    <property type="component" value="Unassembled WGS sequence"/>
</dbReference>
<dbReference type="SUPFAM" id="SSF53335">
    <property type="entry name" value="S-adenosyl-L-methionine-dependent methyltransferases"/>
    <property type="match status" value="1"/>
</dbReference>
<evidence type="ECO:0000313" key="6">
    <source>
        <dbReference type="Proteomes" id="UP000054024"/>
    </source>
</evidence>
<dbReference type="Gene3D" id="3.40.50.150">
    <property type="entry name" value="Vaccinia Virus protein VP39"/>
    <property type="match status" value="1"/>
</dbReference>
<dbReference type="GO" id="GO:0016126">
    <property type="term" value="P:sterol biosynthetic process"/>
    <property type="evidence" value="ECO:0007669"/>
    <property type="project" value="TreeGrafter"/>
</dbReference>
<protein>
    <recommendedName>
        <fullName evidence="4">SAM-dependent methyltransferase Erg6/SMT-type domain-containing protein</fullName>
    </recommendedName>
</protein>
<evidence type="ECO:0000256" key="1">
    <source>
        <dbReference type="ARBA" id="ARBA00022603"/>
    </source>
</evidence>
<dbReference type="InterPro" id="IPR029063">
    <property type="entry name" value="SAM-dependent_MTases_sf"/>
</dbReference>
<sequence length="287" mass="31447">MARIQEVVSERESRERNYVEMVTSYFELVNDVYRSGWGESHHFPPFSDGQSLAEAQRTAQCRLADRAGLRPGTRALDIGSGVGGPALTIAAHSGAHVTGLDLTPVRSECARTRAAEQGLTAQTDFVEGDALDMPFPDGSFDAVYSFDSIVHMPEKERVHREAARVLKPGGVYLGYDWLAADGLGDEETSRFIEPICRHHCLTHLSTPQTLAGHLRDAGLDPVRVADASEQGSLEPVWLMLDEAADLLDDSDDVTPLLRFMQRGIRVLSAAAREGAFLVGYWEARKPA</sequence>
<dbReference type="InterPro" id="IPR050447">
    <property type="entry name" value="Erg6_SMT_methyltransf"/>
</dbReference>
<evidence type="ECO:0000256" key="3">
    <source>
        <dbReference type="ARBA" id="ARBA00022691"/>
    </source>
</evidence>
<dbReference type="GO" id="GO:0032259">
    <property type="term" value="P:methylation"/>
    <property type="evidence" value="ECO:0007669"/>
    <property type="project" value="UniProtKB-KW"/>
</dbReference>
<gene>
    <name evidence="5" type="ORF">AQI70_21960</name>
</gene>
<reference evidence="5 6" key="1">
    <citation type="submission" date="2015-10" db="EMBL/GenBank/DDBJ databases">
        <title>Draft genome sequence of Streptomyces curacoi DSM 40107, type strain for the species Streptomyces curacoi.</title>
        <authorList>
            <person name="Ruckert C."/>
            <person name="Winkler A."/>
            <person name="Kalinowski J."/>
            <person name="Kampfer P."/>
            <person name="Glaeser S."/>
        </authorList>
    </citation>
    <scope>NUCLEOTIDE SEQUENCE [LARGE SCALE GENOMIC DNA]</scope>
    <source>
        <strain evidence="5 6">DSM 40107</strain>
    </source>
</reference>
<evidence type="ECO:0000259" key="4">
    <source>
        <dbReference type="PROSITE" id="PS51685"/>
    </source>
</evidence>
<keyword evidence="6" id="KW-1185">Reference proteome</keyword>
<name>A0A117P5G0_9ACTN</name>
<proteinExistence type="predicted"/>
<dbReference type="AlphaFoldDB" id="A0A117P5G0"/>
<dbReference type="PROSITE" id="PS51685">
    <property type="entry name" value="SAM_MT_ERG6_SMT"/>
    <property type="match status" value="1"/>
</dbReference>
<dbReference type="PANTHER" id="PTHR44068:SF6">
    <property type="entry name" value="SAM-DEPENDENT METHYLTRANSFERASE ERG6_SMT-TYPE DOMAIN-CONTAINING PROTEIN"/>
    <property type="match status" value="1"/>
</dbReference>
<dbReference type="PANTHER" id="PTHR44068">
    <property type="entry name" value="ZGC:194242"/>
    <property type="match status" value="1"/>
</dbReference>
<dbReference type="InterPro" id="IPR013216">
    <property type="entry name" value="Methyltransf_11"/>
</dbReference>
<dbReference type="InterPro" id="IPR030384">
    <property type="entry name" value="MeTrfase_SMT"/>
</dbReference>
<keyword evidence="1" id="KW-0489">Methyltransferase</keyword>
<accession>A0A117P5G0</accession>
<evidence type="ECO:0000256" key="2">
    <source>
        <dbReference type="ARBA" id="ARBA00022679"/>
    </source>
</evidence>